<evidence type="ECO:0000313" key="9">
    <source>
        <dbReference type="EMBL" id="MCB7387587.1"/>
    </source>
</evidence>
<keyword evidence="3 7" id="KW-0812">Transmembrane</keyword>
<comment type="caution">
    <text evidence="9">The sequence shown here is derived from an EMBL/GenBank/DDBJ whole genome shotgun (WGS) entry which is preliminary data.</text>
</comment>
<evidence type="ECO:0000256" key="6">
    <source>
        <dbReference type="ARBA" id="ARBA00038076"/>
    </source>
</evidence>
<evidence type="ECO:0000256" key="4">
    <source>
        <dbReference type="ARBA" id="ARBA00022989"/>
    </source>
</evidence>
<accession>A0ABS8DHP4</accession>
<keyword evidence="4 7" id="KW-1133">Transmembrane helix</keyword>
<dbReference type="Pfam" id="PF02687">
    <property type="entry name" value="FtsX"/>
    <property type="match status" value="2"/>
</dbReference>
<keyword evidence="5 7" id="KW-0472">Membrane</keyword>
<evidence type="ECO:0000256" key="1">
    <source>
        <dbReference type="ARBA" id="ARBA00004651"/>
    </source>
</evidence>
<comment type="similarity">
    <text evidence="6">Belongs to the ABC-4 integral membrane protein family.</text>
</comment>
<dbReference type="InterPro" id="IPR050250">
    <property type="entry name" value="Macrolide_Exporter_MacB"/>
</dbReference>
<feature type="transmembrane region" description="Helical" evidence="7">
    <location>
        <begin position="808"/>
        <end position="828"/>
    </location>
</feature>
<reference evidence="9 10" key="1">
    <citation type="submission" date="2021-10" db="EMBL/GenBank/DDBJ databases">
        <title>Collection of gut derived symbiotic bacterial strains cultured from healthy donors.</title>
        <authorList>
            <person name="Lin H."/>
            <person name="Littmann E."/>
            <person name="Kohout C."/>
            <person name="Pamer E.G."/>
        </authorList>
    </citation>
    <scope>NUCLEOTIDE SEQUENCE [LARGE SCALE GENOMIC DNA]</scope>
    <source>
        <strain evidence="9 10">DFI.1.165</strain>
    </source>
</reference>
<keyword evidence="10" id="KW-1185">Reference proteome</keyword>
<feature type="transmembrane region" description="Helical" evidence="7">
    <location>
        <begin position="369"/>
        <end position="390"/>
    </location>
</feature>
<feature type="transmembrane region" description="Helical" evidence="7">
    <location>
        <begin position="861"/>
        <end position="887"/>
    </location>
</feature>
<keyword evidence="2" id="KW-1003">Cell membrane</keyword>
<proteinExistence type="inferred from homology"/>
<evidence type="ECO:0000313" key="10">
    <source>
        <dbReference type="Proteomes" id="UP001299546"/>
    </source>
</evidence>
<gene>
    <name evidence="9" type="ORF">LIZ65_09815</name>
</gene>
<dbReference type="EMBL" id="JAJCIS010000005">
    <property type="protein sequence ID" value="MCB7387587.1"/>
    <property type="molecule type" value="Genomic_DNA"/>
</dbReference>
<sequence>MSGNGAIPSHNKDVIRMLSKKFGQSNKGRNRILAGAVCLCIVTLTMVFGISFGKVKAEYLRAVRAAGTAASVEVANVSQRQYEEASTLAYVKSLGRYAPAGEAVFEGKEAGRIRVLDELAWEKMVKPAYTDIHGHYPEEEQEIMLSARTLKDMGIHEPAAGMEIPLTVNLGLFRTEEETFRLSGWYTDYADSRTVSRTSYISQAKYKAWGYDIRENANMLICQSDNMDWREVEQRLYQDLQEDGTNIKITAGNTFTYDAVGRMAGGYGMAVLGALVILCGMFFLVHNVMHISMAGDIRQMGLLHTIGTTKKQIRSIYFGQIRSAIIPGVVLGISLSTFVLHFAIPRILGSQYLSRYGGAGGFEIFRPEILGAATVFAVVLAAGAAAGVIYRVVNISCVESVDYTIPASNKAKVRQKPERVNYKRRSAELELWYMAWQNLTRQKGRFLLTVFSLFLGMEAFLGTIVITKGSDYMHVIEKRPDFLISGEFSEWGKEEGYGMEYKSRDAGEDPMKTEGDNFCLLYGNEYDEFEPVSTEVKEELLKLDGVDRTKSYIMEGAYMISTVSRKGIRPLEDDYNGKAAEKEGTGYSSDYAMVEGFEADIIQILSEEEINELQKYAEENKLSVDMESLQNGTGVVILHDHLLSPEQEVMAAESVGEPVYFTSLWSKEEWMAWNKMNPEERDTMEETFPRKQSEAFALCGYVDNRGEEFPEIRQTWHGAKGSIYYLISEKGFEKLPSDKKTLYMELEVEKEKEPAVKAEIQEIVIRENQRRAAEVTNMEGERGEAGIFCISKSELLSEAANYIQGNRMIFGSISAVLLSAGLMNYFNVMITGILSRKKELDIMESVGMTKRQRRKLLQAEGLYYCLVVAGLMLTAGSGILAAISFYMNEKLSYFVFGYPFGWFFLLILSLAGICAALPAAVRIS</sequence>
<dbReference type="RefSeq" id="WP_227183539.1">
    <property type="nucleotide sequence ID" value="NZ_JAJCIQ010000006.1"/>
</dbReference>
<dbReference type="PANTHER" id="PTHR30572">
    <property type="entry name" value="MEMBRANE COMPONENT OF TRANSPORTER-RELATED"/>
    <property type="match status" value="1"/>
</dbReference>
<dbReference type="PANTHER" id="PTHR30572:SF4">
    <property type="entry name" value="ABC TRANSPORTER PERMEASE YTRF"/>
    <property type="match status" value="1"/>
</dbReference>
<dbReference type="Proteomes" id="UP001299546">
    <property type="component" value="Unassembled WGS sequence"/>
</dbReference>
<evidence type="ECO:0000256" key="5">
    <source>
        <dbReference type="ARBA" id="ARBA00023136"/>
    </source>
</evidence>
<name>A0ABS8DHP4_9FIRM</name>
<evidence type="ECO:0000256" key="3">
    <source>
        <dbReference type="ARBA" id="ARBA00022692"/>
    </source>
</evidence>
<protein>
    <submittedName>
        <fullName evidence="9">ABC transporter permease</fullName>
    </submittedName>
</protein>
<dbReference type="InterPro" id="IPR003838">
    <property type="entry name" value="ABC3_permease_C"/>
</dbReference>
<organism evidence="9 10">
    <name type="scientific">Bariatricus massiliensis</name>
    <dbReference type="NCBI Taxonomy" id="1745713"/>
    <lineage>
        <taxon>Bacteria</taxon>
        <taxon>Bacillati</taxon>
        <taxon>Bacillota</taxon>
        <taxon>Clostridia</taxon>
        <taxon>Lachnospirales</taxon>
        <taxon>Lachnospiraceae</taxon>
        <taxon>Bariatricus</taxon>
    </lineage>
</organism>
<evidence type="ECO:0000256" key="7">
    <source>
        <dbReference type="SAM" id="Phobius"/>
    </source>
</evidence>
<feature type="transmembrane region" description="Helical" evidence="7">
    <location>
        <begin position="264"/>
        <end position="285"/>
    </location>
</feature>
<feature type="transmembrane region" description="Helical" evidence="7">
    <location>
        <begin position="32"/>
        <end position="52"/>
    </location>
</feature>
<evidence type="ECO:0000256" key="2">
    <source>
        <dbReference type="ARBA" id="ARBA00022475"/>
    </source>
</evidence>
<comment type="subcellular location">
    <subcellularLocation>
        <location evidence="1">Cell membrane</location>
        <topology evidence="1">Multi-pass membrane protein</topology>
    </subcellularLocation>
</comment>
<evidence type="ECO:0000259" key="8">
    <source>
        <dbReference type="Pfam" id="PF02687"/>
    </source>
</evidence>
<feature type="domain" description="ABC3 transporter permease C-terminal" evidence="8">
    <location>
        <begin position="274"/>
        <end position="396"/>
    </location>
</feature>
<feature type="transmembrane region" description="Helical" evidence="7">
    <location>
        <begin position="446"/>
        <end position="466"/>
    </location>
</feature>
<feature type="transmembrane region" description="Helical" evidence="7">
    <location>
        <begin position="324"/>
        <end position="349"/>
    </location>
</feature>
<feature type="transmembrane region" description="Helical" evidence="7">
    <location>
        <begin position="899"/>
        <end position="921"/>
    </location>
</feature>
<feature type="domain" description="ABC3 transporter permease C-terminal" evidence="8">
    <location>
        <begin position="812"/>
        <end position="919"/>
    </location>
</feature>